<evidence type="ECO:0000256" key="9">
    <source>
        <dbReference type="ARBA" id="ARBA00049244"/>
    </source>
</evidence>
<dbReference type="PANTHER" id="PTHR32294:SF0">
    <property type="entry name" value="DNA POLYMERASE III SUBUNIT ALPHA"/>
    <property type="match status" value="1"/>
</dbReference>
<comment type="subcellular location">
    <subcellularLocation>
        <location evidence="1">Cytoplasm</location>
    </subcellularLocation>
</comment>
<dbReference type="InterPro" id="IPR004365">
    <property type="entry name" value="NA-bd_OB_tRNA"/>
</dbReference>
<keyword evidence="8" id="KW-0239">DNA-directed DNA polymerase</keyword>
<dbReference type="Pfam" id="PF17657">
    <property type="entry name" value="DNA_pol3_finger"/>
    <property type="match status" value="1"/>
</dbReference>
<dbReference type="InterPro" id="IPR004013">
    <property type="entry name" value="PHP_dom"/>
</dbReference>
<dbReference type="InterPro" id="IPR016195">
    <property type="entry name" value="Pol/histidinol_Pase-like"/>
</dbReference>
<dbReference type="InterPro" id="IPR040982">
    <property type="entry name" value="DNA_pol3_finger"/>
</dbReference>
<feature type="domain" description="Polymerase/histidinol phosphatase N-terminal" evidence="10">
    <location>
        <begin position="8"/>
        <end position="75"/>
    </location>
</feature>
<evidence type="ECO:0000256" key="6">
    <source>
        <dbReference type="ARBA" id="ARBA00022695"/>
    </source>
</evidence>
<evidence type="ECO:0000256" key="3">
    <source>
        <dbReference type="ARBA" id="ARBA00012417"/>
    </source>
</evidence>
<proteinExistence type="inferred from homology"/>
<dbReference type="NCBIfam" id="NF004226">
    <property type="entry name" value="PRK05673.1"/>
    <property type="match status" value="1"/>
</dbReference>
<accession>A0A849A6H9</accession>
<protein>
    <recommendedName>
        <fullName evidence="4">DNA polymerase III subunit alpha</fullName>
        <ecNumber evidence="3">2.7.7.7</ecNumber>
    </recommendedName>
</protein>
<dbReference type="InterPro" id="IPR041931">
    <property type="entry name" value="DNA_pol3_alpha_thumb_dom"/>
</dbReference>
<comment type="caution">
    <text evidence="11">The sequence shown here is derived from an EMBL/GenBank/DDBJ whole genome shotgun (WGS) entry which is preliminary data.</text>
</comment>
<dbReference type="SMART" id="SM00481">
    <property type="entry name" value="POLIIIAc"/>
    <property type="match status" value="1"/>
</dbReference>
<gene>
    <name evidence="11" type="primary">dnaE</name>
    <name evidence="11" type="ORF">HKD39_02620</name>
</gene>
<dbReference type="NCBIfam" id="TIGR00594">
    <property type="entry name" value="polc"/>
    <property type="match status" value="1"/>
</dbReference>
<sequence>MGDSDSFVHLHVHTEYSMLDGAARLEPLFQRAAEMKMPALAMTDHGNLFGTYDFYSRAKKAGIKPIIGLEAYITPGTARYDRTRVRWADGADSGDDVSGGGAYTHMTLLSHSTTGLHNLFRLSSRSSLEGYFYQPRADRELLSEYAEGLIATTGCPSGEVQTRLRLGQYQQAIQAASDYRDIFGKDNYYLELMSHDIDIERRVRADLLRLGKDLGLPMLATNDLHYVDAADHTAHNALLAVQSGKTLDDPKVFKLDGDSYYLKSPAEMRKLFPDSDFPGACDNTLAIAERCDFEMVEGEGRYMPKFPTPAGESESSWFLKEVEKGLGERYPDGIPDAVRARANYESEVILGKGYGGYYLVVADFINWAKDNGIRVGPGRGSGAGSMCAYAMRITDLDPLQHGLFFERFLNPERKSMPDFDIDFDERRRGDVIRYVTEKYGDDRVAQIVTYGTIKAKAAIKDSARVLGYPFSMGDRITKAMPPAVMGKDIPLSGVFDSGHKRYAEAQELRNLTESDPEVRRVMDTAQGLEGLKRQWGVHAAGVIMSSDPLLDIIPIMRRPQDGAIITQLDYPTCEALGLVKMDFLGLRNLTILDDAISNVKLTHGVDVDLDELARDPNDAKTYELLTRGDTLGVFQFEGTGYRQLCRQMRPDSFADVTALGALYRPGPMGTGTHTNYALRKNGQQEIVQLHPDLADALSTILEETYGLLVYQEQVMEIAQKLAGYTMGRADSLRKAMGKKKIEVLNAEYVDFEAGMRANGFSAAGIKALWDTLLPFSDYAFNKSHAAAYGLVSYWTAYLKAHYPAEYMAALLTSVKDDKDKMAIYLAECRTMGIKVLPPDVNSSEANFTPVEGDIRFGLSAVRNVGSNAVASILAARKEKGEYADFADFLDKVDAAACNKKVVESLIKAGGFDSLSTPENPHPRKGLLMMHADAIDAVLSVKRAEAAGQFDLFGDLSAEDVGGGMTVEIPDTEWDGKLRLGFEREMLGLYVSGHPLAGFEHVLSAHSDSSIPEILDGTVPDRAYVTVGGILTGLMRRVTRNGDPWASATLEDLTGGVEVAFFPRVYADYALNLAEDAIVLVRARVSRSDERLSLHAQEVTIPDLSSAPGQGPLRLKLSAARCNSAMLGRFKEVLTQHPGTTEVQVLVNGSRDKAMQLPDQLRVSPTSALMGDLKALLGADCLS</sequence>
<dbReference type="InterPro" id="IPR029460">
    <property type="entry name" value="DNAPol_HHH"/>
</dbReference>
<evidence type="ECO:0000256" key="7">
    <source>
        <dbReference type="ARBA" id="ARBA00022705"/>
    </source>
</evidence>
<evidence type="ECO:0000256" key="5">
    <source>
        <dbReference type="ARBA" id="ARBA00022679"/>
    </source>
</evidence>
<dbReference type="GO" id="GO:0005737">
    <property type="term" value="C:cytoplasm"/>
    <property type="evidence" value="ECO:0007669"/>
    <property type="project" value="UniProtKB-SubCell"/>
</dbReference>
<dbReference type="GO" id="GO:0006260">
    <property type="term" value="P:DNA replication"/>
    <property type="evidence" value="ECO:0007669"/>
    <property type="project" value="UniProtKB-KW"/>
</dbReference>
<dbReference type="Pfam" id="PF07733">
    <property type="entry name" value="DNA_pol3_alpha"/>
    <property type="match status" value="1"/>
</dbReference>
<organism evidence="11 12">
    <name type="scientific">Nakamurella aerolata</name>
    <dbReference type="NCBI Taxonomy" id="1656892"/>
    <lineage>
        <taxon>Bacteria</taxon>
        <taxon>Bacillati</taxon>
        <taxon>Actinomycetota</taxon>
        <taxon>Actinomycetes</taxon>
        <taxon>Nakamurellales</taxon>
        <taxon>Nakamurellaceae</taxon>
        <taxon>Nakamurella</taxon>
    </lineage>
</organism>
<dbReference type="AlphaFoldDB" id="A0A849A6H9"/>
<keyword evidence="7" id="KW-0235">DNA replication</keyword>
<dbReference type="SUPFAM" id="SSF89550">
    <property type="entry name" value="PHP domain-like"/>
    <property type="match status" value="1"/>
</dbReference>
<evidence type="ECO:0000256" key="8">
    <source>
        <dbReference type="ARBA" id="ARBA00022932"/>
    </source>
</evidence>
<dbReference type="PANTHER" id="PTHR32294">
    <property type="entry name" value="DNA POLYMERASE III SUBUNIT ALPHA"/>
    <property type="match status" value="1"/>
</dbReference>
<keyword evidence="5 11" id="KW-0808">Transferase</keyword>
<dbReference type="EC" id="2.7.7.7" evidence="3"/>
<dbReference type="Proteomes" id="UP000562984">
    <property type="component" value="Unassembled WGS sequence"/>
</dbReference>
<reference evidence="11 12" key="1">
    <citation type="submission" date="2020-05" db="EMBL/GenBank/DDBJ databases">
        <title>Nakamurella sp. DB0629 isolated from air conditioner.</title>
        <authorList>
            <person name="Kim D.H."/>
            <person name="Kim D.-U."/>
        </authorList>
    </citation>
    <scope>NUCLEOTIDE SEQUENCE [LARGE SCALE GENOMIC DNA]</scope>
    <source>
        <strain evidence="11 12">DB0629</strain>
    </source>
</reference>
<comment type="catalytic activity">
    <reaction evidence="9">
        <text>DNA(n) + a 2'-deoxyribonucleoside 5'-triphosphate = DNA(n+1) + diphosphate</text>
        <dbReference type="Rhea" id="RHEA:22508"/>
        <dbReference type="Rhea" id="RHEA-COMP:17339"/>
        <dbReference type="Rhea" id="RHEA-COMP:17340"/>
        <dbReference type="ChEBI" id="CHEBI:33019"/>
        <dbReference type="ChEBI" id="CHEBI:61560"/>
        <dbReference type="ChEBI" id="CHEBI:173112"/>
        <dbReference type="EC" id="2.7.7.7"/>
    </reaction>
</comment>
<evidence type="ECO:0000256" key="1">
    <source>
        <dbReference type="ARBA" id="ARBA00004496"/>
    </source>
</evidence>
<dbReference type="GO" id="GO:0003676">
    <property type="term" value="F:nucleic acid binding"/>
    <property type="evidence" value="ECO:0007669"/>
    <property type="project" value="InterPro"/>
</dbReference>
<comment type="similarity">
    <text evidence="2">Belongs to the DNA polymerase type-C family. DnaE subfamily.</text>
</comment>
<dbReference type="InterPro" id="IPR004805">
    <property type="entry name" value="DnaE2/DnaE/PolC"/>
</dbReference>
<dbReference type="Gene3D" id="1.10.150.870">
    <property type="match status" value="1"/>
</dbReference>
<evidence type="ECO:0000313" key="12">
    <source>
        <dbReference type="Proteomes" id="UP000562984"/>
    </source>
</evidence>
<dbReference type="Pfam" id="PF01336">
    <property type="entry name" value="tRNA_anti-codon"/>
    <property type="match status" value="1"/>
</dbReference>
<dbReference type="EMBL" id="JABEND010000001">
    <property type="protein sequence ID" value="NNG34631.1"/>
    <property type="molecule type" value="Genomic_DNA"/>
</dbReference>
<evidence type="ECO:0000256" key="2">
    <source>
        <dbReference type="ARBA" id="ARBA00009496"/>
    </source>
</evidence>
<dbReference type="CDD" id="cd12113">
    <property type="entry name" value="PHP_PolIIIA_DnaE3"/>
    <property type="match status" value="1"/>
</dbReference>
<dbReference type="CDD" id="cd04485">
    <property type="entry name" value="DnaE_OBF"/>
    <property type="match status" value="1"/>
</dbReference>
<dbReference type="InterPro" id="IPR011708">
    <property type="entry name" value="DNA_pol3_alpha_NTPase_dom"/>
</dbReference>
<dbReference type="InterPro" id="IPR003141">
    <property type="entry name" value="Pol/His_phosphatase_N"/>
</dbReference>
<dbReference type="Gene3D" id="3.20.20.140">
    <property type="entry name" value="Metal-dependent hydrolases"/>
    <property type="match status" value="1"/>
</dbReference>
<evidence type="ECO:0000256" key="4">
    <source>
        <dbReference type="ARBA" id="ARBA00019114"/>
    </source>
</evidence>
<evidence type="ECO:0000259" key="10">
    <source>
        <dbReference type="SMART" id="SM00481"/>
    </source>
</evidence>
<keyword evidence="12" id="KW-1185">Reference proteome</keyword>
<name>A0A849A6H9_9ACTN</name>
<dbReference type="Gene3D" id="1.10.10.1600">
    <property type="entry name" value="Bacterial DNA polymerase III alpha subunit, thumb domain"/>
    <property type="match status" value="1"/>
</dbReference>
<dbReference type="GO" id="GO:0003887">
    <property type="term" value="F:DNA-directed DNA polymerase activity"/>
    <property type="evidence" value="ECO:0007669"/>
    <property type="project" value="UniProtKB-KW"/>
</dbReference>
<dbReference type="Pfam" id="PF02811">
    <property type="entry name" value="PHP"/>
    <property type="match status" value="1"/>
</dbReference>
<dbReference type="GO" id="GO:0008408">
    <property type="term" value="F:3'-5' exonuclease activity"/>
    <property type="evidence" value="ECO:0007669"/>
    <property type="project" value="InterPro"/>
</dbReference>
<dbReference type="RefSeq" id="WP_171198237.1">
    <property type="nucleotide sequence ID" value="NZ_JABEND010000001.1"/>
</dbReference>
<evidence type="ECO:0000313" key="11">
    <source>
        <dbReference type="EMBL" id="NNG34631.1"/>
    </source>
</evidence>
<keyword evidence="6 11" id="KW-0548">Nucleotidyltransferase</keyword>
<dbReference type="Pfam" id="PF14579">
    <property type="entry name" value="HHH_6"/>
    <property type="match status" value="1"/>
</dbReference>